<evidence type="ECO:0000313" key="3">
    <source>
        <dbReference type="Proteomes" id="UP000317043"/>
    </source>
</evidence>
<reference evidence="2 3" key="1">
    <citation type="submission" date="2019-06" db="EMBL/GenBank/DDBJ databases">
        <title>Sequencing the genomes of 1000 actinobacteria strains.</title>
        <authorList>
            <person name="Klenk H.-P."/>
        </authorList>
    </citation>
    <scope>NUCLEOTIDE SEQUENCE [LARGE SCALE GENOMIC DNA]</scope>
    <source>
        <strain evidence="2 3">DSM 45928</strain>
    </source>
</reference>
<proteinExistence type="predicted"/>
<comment type="caution">
    <text evidence="2">The sequence shown here is derived from an EMBL/GenBank/DDBJ whole genome shotgun (WGS) entry which is preliminary data.</text>
</comment>
<sequence length="146" mass="15167">MSWLRRVSRSGWRFVLFLVAIGVAGMHTTGHLGGDHSALPGAHSMAETSGEPVGHGGIDTVAVVTAQFTAIDTVALDSPGPGVGPMQMCLAIVSLTGLLLLVRLLWCRAGASVGALVSRPSRRLPAPRAPPVDAGLRMVEVSVLRI</sequence>
<protein>
    <submittedName>
        <fullName evidence="2">Uncharacterized protein</fullName>
    </submittedName>
</protein>
<keyword evidence="3" id="KW-1185">Reference proteome</keyword>
<feature type="transmembrane region" description="Helical" evidence="1">
    <location>
        <begin position="12"/>
        <end position="30"/>
    </location>
</feature>
<dbReference type="RefSeq" id="WP_142042205.1">
    <property type="nucleotide sequence ID" value="NZ_JBHTGS010000001.1"/>
</dbReference>
<name>A0A543B017_9ACTN</name>
<gene>
    <name evidence="2" type="ORF">FB566_3749</name>
</gene>
<dbReference type="EMBL" id="VFOW01000001">
    <property type="protein sequence ID" value="TQL78171.1"/>
    <property type="molecule type" value="Genomic_DNA"/>
</dbReference>
<evidence type="ECO:0000313" key="2">
    <source>
        <dbReference type="EMBL" id="TQL78171.1"/>
    </source>
</evidence>
<accession>A0A543B017</accession>
<dbReference type="InParanoid" id="A0A543B017"/>
<keyword evidence="1" id="KW-0472">Membrane</keyword>
<dbReference type="AlphaFoldDB" id="A0A543B017"/>
<evidence type="ECO:0000256" key="1">
    <source>
        <dbReference type="SAM" id="Phobius"/>
    </source>
</evidence>
<keyword evidence="1" id="KW-1133">Transmembrane helix</keyword>
<feature type="transmembrane region" description="Helical" evidence="1">
    <location>
        <begin position="85"/>
        <end position="106"/>
    </location>
</feature>
<dbReference type="Proteomes" id="UP000317043">
    <property type="component" value="Unassembled WGS sequence"/>
</dbReference>
<keyword evidence="1" id="KW-0812">Transmembrane</keyword>
<organism evidence="2 3">
    <name type="scientific">Stackebrandtia endophytica</name>
    <dbReference type="NCBI Taxonomy" id="1496996"/>
    <lineage>
        <taxon>Bacteria</taxon>
        <taxon>Bacillati</taxon>
        <taxon>Actinomycetota</taxon>
        <taxon>Actinomycetes</taxon>
        <taxon>Glycomycetales</taxon>
        <taxon>Glycomycetaceae</taxon>
        <taxon>Stackebrandtia</taxon>
    </lineage>
</organism>